<sequence>MNIMQGATKFKRLNSTEEMNRNSLYLFYISNSRKGMFVDVDCTT</sequence>
<reference evidence="1 2" key="1">
    <citation type="journal article" date="2013" name="Nature">
        <title>Anaerobic oxidation of methane coupled to nitrate reduction in a novel archaeal lineage.</title>
        <authorList>
            <person name="Haroon M.F."/>
            <person name="Hu S."/>
            <person name="Shi Y."/>
            <person name="Imelfort M."/>
            <person name="Keller J."/>
            <person name="Hugenholtz P."/>
            <person name="Yuan Z."/>
            <person name="Tyson G.W."/>
        </authorList>
    </citation>
    <scope>NUCLEOTIDE SEQUENCE [LARGE SCALE GENOMIC DNA]</scope>
    <source>
        <strain evidence="1 2">ANME-2d</strain>
    </source>
</reference>
<dbReference type="EMBL" id="JMIY01000003">
    <property type="protein sequence ID" value="KCZ72014.1"/>
    <property type="molecule type" value="Genomic_DNA"/>
</dbReference>
<protein>
    <submittedName>
        <fullName evidence="1">Uncharacterized protein</fullName>
    </submittedName>
</protein>
<organism evidence="1 2">
    <name type="scientific">Candidatus Methanoperedens nitratireducens</name>
    <dbReference type="NCBI Taxonomy" id="1392998"/>
    <lineage>
        <taxon>Archaea</taxon>
        <taxon>Methanobacteriati</taxon>
        <taxon>Methanobacteriota</taxon>
        <taxon>Stenosarchaea group</taxon>
        <taxon>Methanomicrobia</taxon>
        <taxon>Methanosarcinales</taxon>
        <taxon>ANME-2 cluster</taxon>
        <taxon>Candidatus Methanoperedentaceae</taxon>
        <taxon>Candidatus Methanoperedens</taxon>
    </lineage>
</organism>
<accession>A0A062V8D5</accession>
<evidence type="ECO:0000313" key="1">
    <source>
        <dbReference type="EMBL" id="KCZ72014.1"/>
    </source>
</evidence>
<evidence type="ECO:0000313" key="2">
    <source>
        <dbReference type="Proteomes" id="UP000027153"/>
    </source>
</evidence>
<gene>
    <name evidence="1" type="ORF">ANME2D_01414</name>
</gene>
<keyword evidence="2" id="KW-1185">Reference proteome</keyword>
<dbReference type="Proteomes" id="UP000027153">
    <property type="component" value="Unassembled WGS sequence"/>
</dbReference>
<name>A0A062V8D5_9EURY</name>
<dbReference type="AlphaFoldDB" id="A0A062V8D5"/>
<proteinExistence type="predicted"/>
<comment type="caution">
    <text evidence="1">The sequence shown here is derived from an EMBL/GenBank/DDBJ whole genome shotgun (WGS) entry which is preliminary data.</text>
</comment>